<sequence>MATKAKKAIVQVRVDEDVKVQAMKVLNDLGMDTSTAVNIFLRQVIAENGLPFQPTKARFNEQTMKAIEESDEMVKSEAVNRNKSVDDLFDEVLVDTEQC</sequence>
<protein>
    <submittedName>
        <fullName evidence="3">DNA-damage-inducible protein J</fullName>
    </submittedName>
</protein>
<evidence type="ECO:0000313" key="4">
    <source>
        <dbReference type="Proteomes" id="UP001241988"/>
    </source>
</evidence>
<dbReference type="PANTHER" id="PTHR38781:SF1">
    <property type="entry name" value="ANTITOXIN DINJ-RELATED"/>
    <property type="match status" value="1"/>
</dbReference>
<dbReference type="EMBL" id="JAUSWB010000004">
    <property type="protein sequence ID" value="MDQ0428827.1"/>
    <property type="molecule type" value="Genomic_DNA"/>
</dbReference>
<dbReference type="PIRSF" id="PIRSF003108">
    <property type="entry name" value="DinJ"/>
    <property type="match status" value="1"/>
</dbReference>
<accession>A0ABU0GW86</accession>
<dbReference type="Pfam" id="PF04221">
    <property type="entry name" value="RelB"/>
    <property type="match status" value="1"/>
</dbReference>
<dbReference type="RefSeq" id="WP_308786981.1">
    <property type="nucleotide sequence ID" value="NZ_JAUSWB010000004.1"/>
</dbReference>
<comment type="similarity">
    <text evidence="1">Belongs to the RelB/DinJ antitoxin family.</text>
</comment>
<keyword evidence="4" id="KW-1185">Reference proteome</keyword>
<dbReference type="PANTHER" id="PTHR38781">
    <property type="entry name" value="ANTITOXIN DINJ-RELATED"/>
    <property type="match status" value="1"/>
</dbReference>
<evidence type="ECO:0000313" key="3">
    <source>
        <dbReference type="EMBL" id="MDQ0428827.1"/>
    </source>
</evidence>
<dbReference type="Proteomes" id="UP001241988">
    <property type="component" value="Unassembled WGS sequence"/>
</dbReference>
<proteinExistence type="inferred from homology"/>
<dbReference type="InterPro" id="IPR007337">
    <property type="entry name" value="RelB/DinJ"/>
</dbReference>
<evidence type="ECO:0000256" key="2">
    <source>
        <dbReference type="ARBA" id="ARBA00022649"/>
    </source>
</evidence>
<dbReference type="InterPro" id="IPR026262">
    <property type="entry name" value="DinJ"/>
</dbReference>
<comment type="caution">
    <text evidence="3">The sequence shown here is derived from an EMBL/GenBank/DDBJ whole genome shotgun (WGS) entry which is preliminary data.</text>
</comment>
<organism evidence="3 4">
    <name type="scientific">Planomicrobium stackebrandtii</name>
    <dbReference type="NCBI Taxonomy" id="253160"/>
    <lineage>
        <taxon>Bacteria</taxon>
        <taxon>Bacillati</taxon>
        <taxon>Bacillota</taxon>
        <taxon>Bacilli</taxon>
        <taxon>Bacillales</taxon>
        <taxon>Caryophanaceae</taxon>
        <taxon>Planomicrobium</taxon>
    </lineage>
</organism>
<evidence type="ECO:0000256" key="1">
    <source>
        <dbReference type="ARBA" id="ARBA00010562"/>
    </source>
</evidence>
<dbReference type="Gene3D" id="1.10.1220.10">
    <property type="entry name" value="Met repressor-like"/>
    <property type="match status" value="1"/>
</dbReference>
<keyword evidence="2" id="KW-1277">Toxin-antitoxin system</keyword>
<name>A0ABU0GW86_9BACL</name>
<reference evidence="3 4" key="1">
    <citation type="submission" date="2023-07" db="EMBL/GenBank/DDBJ databases">
        <title>Genomic Encyclopedia of Type Strains, Phase IV (KMG-IV): sequencing the most valuable type-strain genomes for metagenomic binning, comparative biology and taxonomic classification.</title>
        <authorList>
            <person name="Goeker M."/>
        </authorList>
    </citation>
    <scope>NUCLEOTIDE SEQUENCE [LARGE SCALE GENOMIC DNA]</scope>
    <source>
        <strain evidence="3 4">DSM 16419</strain>
    </source>
</reference>
<dbReference type="InterPro" id="IPR013321">
    <property type="entry name" value="Arc_rbn_hlx_hlx"/>
</dbReference>
<dbReference type="NCBIfam" id="TIGR02384">
    <property type="entry name" value="RelB_DinJ"/>
    <property type="match status" value="1"/>
</dbReference>
<gene>
    <name evidence="3" type="ORF">QOZ98_001654</name>
</gene>